<dbReference type="GO" id="GO:0070221">
    <property type="term" value="P:sulfide oxidation, using sulfide:quinone oxidoreductase"/>
    <property type="evidence" value="ECO:0007669"/>
    <property type="project" value="TreeGrafter"/>
</dbReference>
<feature type="compositionally biased region" description="Low complexity" evidence="17">
    <location>
        <begin position="370"/>
        <end position="382"/>
    </location>
</feature>
<feature type="region of interest" description="Disordered" evidence="17">
    <location>
        <begin position="368"/>
        <end position="390"/>
    </location>
</feature>
<evidence type="ECO:0000256" key="9">
    <source>
        <dbReference type="ARBA" id="ARBA00051038"/>
    </source>
</evidence>
<reference evidence="19 20" key="1">
    <citation type="submission" date="2015-01" db="EMBL/GenBank/DDBJ databases">
        <title>Evolution of Trichinella species and genotypes.</title>
        <authorList>
            <person name="Korhonen P.K."/>
            <person name="Edoardo P."/>
            <person name="Giuseppe L.R."/>
            <person name="Gasser R.B."/>
        </authorList>
    </citation>
    <scope>NUCLEOTIDE SEQUENCE [LARGE SCALE GENOMIC DNA]</scope>
    <source>
        <strain evidence="19">ISS3</strain>
    </source>
</reference>
<comment type="similarity">
    <text evidence="13">Belongs to the SQRD family.</text>
</comment>
<comment type="catalytic activity">
    <reaction evidence="10">
        <text>ubiquinone-10 + hydrogen sulfide + glutathione + H(+) = S-sulfanylglutathione + ubiquinol-10</text>
        <dbReference type="Rhea" id="RHEA:62608"/>
        <dbReference type="ChEBI" id="CHEBI:15378"/>
        <dbReference type="ChEBI" id="CHEBI:29919"/>
        <dbReference type="ChEBI" id="CHEBI:46245"/>
        <dbReference type="ChEBI" id="CHEBI:57925"/>
        <dbReference type="ChEBI" id="CHEBI:58905"/>
        <dbReference type="ChEBI" id="CHEBI:64183"/>
    </reaction>
    <physiologicalReaction direction="left-to-right" evidence="10">
        <dbReference type="Rhea" id="RHEA:62609"/>
    </physiologicalReaction>
</comment>
<feature type="domain" description="FAD/NAD(P)-binding" evidence="18">
    <location>
        <begin position="37"/>
        <end position="180"/>
    </location>
</feature>
<keyword evidence="8" id="KW-0496">Mitochondrion</keyword>
<dbReference type="GO" id="GO:0070224">
    <property type="term" value="F:sulfide:quinone oxidoreductase activity"/>
    <property type="evidence" value="ECO:0007669"/>
    <property type="project" value="TreeGrafter"/>
</dbReference>
<evidence type="ECO:0000256" key="15">
    <source>
        <dbReference type="ARBA" id="ARBA00070160"/>
    </source>
</evidence>
<keyword evidence="3" id="KW-0285">Flavoprotein</keyword>
<dbReference type="PANTHER" id="PTHR10632:SF2">
    <property type="entry name" value="SULFIDE:QUINONE OXIDOREDUCTASE, MITOCHONDRIAL"/>
    <property type="match status" value="1"/>
</dbReference>
<evidence type="ECO:0000313" key="20">
    <source>
        <dbReference type="Proteomes" id="UP000054776"/>
    </source>
</evidence>
<evidence type="ECO:0000256" key="7">
    <source>
        <dbReference type="ARBA" id="ARBA00023002"/>
    </source>
</evidence>
<comment type="cofactor">
    <cofactor evidence="1">
        <name>FAD</name>
        <dbReference type="ChEBI" id="CHEBI:57692"/>
    </cofactor>
</comment>
<comment type="subcellular location">
    <subcellularLocation>
        <location evidence="2">Mitochondrion</location>
    </subcellularLocation>
</comment>
<name>A0A0V1BD71_TRISP</name>
<dbReference type="GO" id="GO:0005739">
    <property type="term" value="C:mitochondrion"/>
    <property type="evidence" value="ECO:0007669"/>
    <property type="project" value="UniProtKB-SubCell"/>
</dbReference>
<proteinExistence type="inferred from homology"/>
<evidence type="ECO:0000259" key="18">
    <source>
        <dbReference type="Pfam" id="PF07992"/>
    </source>
</evidence>
<dbReference type="EC" id="1.8.5.8" evidence="14"/>
<protein>
    <recommendedName>
        <fullName evidence="15">Sulfide:quinone oxidoreductase, mitochondrial</fullName>
        <ecNumber evidence="14">1.8.5.8</ecNumber>
    </recommendedName>
    <alternativeName>
        <fullName evidence="16">Sulfide quinone oxidoreductase</fullName>
    </alternativeName>
</protein>
<dbReference type="Proteomes" id="UP000054776">
    <property type="component" value="Unassembled WGS sequence"/>
</dbReference>
<comment type="caution">
    <text evidence="19">The sequence shown here is derived from an EMBL/GenBank/DDBJ whole genome shotgun (WGS) entry which is preliminary data.</text>
</comment>
<comment type="function">
    <text evidence="12">Catalyzes the oxidation of hydrogen sulfide with the help of a quinone, such as ubiquinone-10, giving rise to thiosulfate and ultimately to sulfane (molecular sulfur) atoms. Requires an additional electron acceptor; can use sulfite, sulfide or cyanide (in vitro). It is believed the in vivo electron acceptor is glutathione.</text>
</comment>
<evidence type="ECO:0000256" key="6">
    <source>
        <dbReference type="ARBA" id="ARBA00022946"/>
    </source>
</evidence>
<dbReference type="PANTHER" id="PTHR10632">
    <property type="entry name" value="SULFIDE:QUINONE OXIDOREDUCTASE"/>
    <property type="match status" value="1"/>
</dbReference>
<evidence type="ECO:0000256" key="1">
    <source>
        <dbReference type="ARBA" id="ARBA00001974"/>
    </source>
</evidence>
<sequence length="505" mass="57321">MLPFTRAVVPKYCSGFFCHPSKLYSTCKTCDDPKQSYQLLIIGGGSAGMALSAYFSRKLGPGRVGVVESSQMHSFQPLWTLVGGGLNRLDKASKPMGHLFHNNCTWIPDHLKTFVPEKNYVITQTEKEIKYDYLVVAMGITPRLDMVKGLTQALETPGVCSIYYGEGSVKTYESAKRLQKGNALFTFPSTPIKCAGAPQKIMYLTEELFRNTGRRDQYHVQYNNALGVMFSVPVYAKTMVKVAERKGIHVNYFHDLVEVDWKNRIAKFRVKSSNEDVEKIQDFPYDFLHVAPPFSAPDNLRMCTELVDSAGYLNVDPYTLQHKKYPNIFGIGDCANLPTSKTLAAISKLHFSSRSCWSMTITNESHFPRSQSQSHSNLHSQLPKTSNWSPDQQSRLHFQIFGSHQFQILYNGYTSCPLITSHNTVVMAEFGYDGKLLETLPINQNKERHTLFYVATKLMPQIYWRLHVNDNNDMMCVINDKICVIRTQFPVSRSSVVENILNVHL</sequence>
<evidence type="ECO:0000256" key="17">
    <source>
        <dbReference type="SAM" id="MobiDB-lite"/>
    </source>
</evidence>
<evidence type="ECO:0000256" key="11">
    <source>
        <dbReference type="ARBA" id="ARBA00052986"/>
    </source>
</evidence>
<keyword evidence="5" id="KW-0274">FAD</keyword>
<dbReference type="GO" id="GO:0106436">
    <property type="term" value="F:glutathione-dependent sulfide quinone oxidoreductase activity"/>
    <property type="evidence" value="ECO:0007669"/>
    <property type="project" value="UniProtKB-EC"/>
</dbReference>
<dbReference type="InterPro" id="IPR036188">
    <property type="entry name" value="FAD/NAD-bd_sf"/>
</dbReference>
<keyword evidence="4" id="KW-0874">Quinone</keyword>
<dbReference type="InterPro" id="IPR015904">
    <property type="entry name" value="Sulphide_quinone_reductase"/>
</dbReference>
<dbReference type="Gene3D" id="3.50.50.60">
    <property type="entry name" value="FAD/NAD(P)-binding domain"/>
    <property type="match status" value="2"/>
</dbReference>
<comment type="catalytic activity">
    <reaction evidence="9">
        <text>ubiquinone-10 + hydrogen sulfide + sulfite + 2 H(+) = ubiquinol-10 + thiosulfate</text>
        <dbReference type="Rhea" id="RHEA:38359"/>
        <dbReference type="ChEBI" id="CHEBI:15378"/>
        <dbReference type="ChEBI" id="CHEBI:17359"/>
        <dbReference type="ChEBI" id="CHEBI:29919"/>
        <dbReference type="ChEBI" id="CHEBI:33542"/>
        <dbReference type="ChEBI" id="CHEBI:46245"/>
        <dbReference type="ChEBI" id="CHEBI:64183"/>
    </reaction>
    <physiologicalReaction direction="left-to-right" evidence="9">
        <dbReference type="Rhea" id="RHEA:38360"/>
    </physiologicalReaction>
</comment>
<dbReference type="SUPFAM" id="SSF51905">
    <property type="entry name" value="FAD/NAD(P)-binding domain"/>
    <property type="match status" value="1"/>
</dbReference>
<keyword evidence="6" id="KW-0809">Transit peptide</keyword>
<dbReference type="GO" id="GO:0048038">
    <property type="term" value="F:quinone binding"/>
    <property type="evidence" value="ECO:0007669"/>
    <property type="project" value="UniProtKB-KW"/>
</dbReference>
<comment type="catalytic activity">
    <reaction evidence="11">
        <text>a quinone + hydrogen sulfide + glutathione + H(+) = S-sulfanylglutathione + a quinol</text>
        <dbReference type="Rhea" id="RHEA:55156"/>
        <dbReference type="ChEBI" id="CHEBI:15378"/>
        <dbReference type="ChEBI" id="CHEBI:24646"/>
        <dbReference type="ChEBI" id="CHEBI:29919"/>
        <dbReference type="ChEBI" id="CHEBI:57925"/>
        <dbReference type="ChEBI" id="CHEBI:58905"/>
        <dbReference type="ChEBI" id="CHEBI:132124"/>
        <dbReference type="EC" id="1.8.5.8"/>
    </reaction>
    <physiologicalReaction direction="left-to-right" evidence="11">
        <dbReference type="Rhea" id="RHEA:55157"/>
    </physiologicalReaction>
</comment>
<dbReference type="AlphaFoldDB" id="A0A0V1BD71"/>
<evidence type="ECO:0000256" key="13">
    <source>
        <dbReference type="ARBA" id="ARBA00060891"/>
    </source>
</evidence>
<dbReference type="OrthoDB" id="5376590at2759"/>
<dbReference type="EMBL" id="JYDH01000062">
    <property type="protein sequence ID" value="KRY34751.1"/>
    <property type="molecule type" value="Genomic_DNA"/>
</dbReference>
<keyword evidence="20" id="KW-1185">Reference proteome</keyword>
<evidence type="ECO:0000256" key="8">
    <source>
        <dbReference type="ARBA" id="ARBA00023128"/>
    </source>
</evidence>
<dbReference type="InterPro" id="IPR023753">
    <property type="entry name" value="FAD/NAD-binding_dom"/>
</dbReference>
<dbReference type="FunFam" id="3.50.50.60:FF:000034">
    <property type="entry name" value="sulfide:quinone oxidoreductase, mitochondrial"/>
    <property type="match status" value="1"/>
</dbReference>
<evidence type="ECO:0000256" key="12">
    <source>
        <dbReference type="ARBA" id="ARBA00059167"/>
    </source>
</evidence>
<dbReference type="GO" id="GO:0071949">
    <property type="term" value="F:FAD binding"/>
    <property type="evidence" value="ECO:0007669"/>
    <property type="project" value="TreeGrafter"/>
</dbReference>
<evidence type="ECO:0000256" key="10">
    <source>
        <dbReference type="ARBA" id="ARBA00052810"/>
    </source>
</evidence>
<evidence type="ECO:0000256" key="14">
    <source>
        <dbReference type="ARBA" id="ARBA00066447"/>
    </source>
</evidence>
<evidence type="ECO:0000256" key="5">
    <source>
        <dbReference type="ARBA" id="ARBA00022827"/>
    </source>
</evidence>
<dbReference type="Pfam" id="PF07992">
    <property type="entry name" value="Pyr_redox_2"/>
    <property type="match status" value="1"/>
</dbReference>
<evidence type="ECO:0000256" key="2">
    <source>
        <dbReference type="ARBA" id="ARBA00004173"/>
    </source>
</evidence>
<accession>A0A0V1BD71</accession>
<dbReference type="InParanoid" id="A0A0V1BD71"/>
<evidence type="ECO:0000313" key="19">
    <source>
        <dbReference type="EMBL" id="KRY34751.1"/>
    </source>
</evidence>
<keyword evidence="7" id="KW-0560">Oxidoreductase</keyword>
<evidence type="ECO:0000256" key="16">
    <source>
        <dbReference type="ARBA" id="ARBA00082958"/>
    </source>
</evidence>
<gene>
    <name evidence="19" type="primary">Sqrdl</name>
    <name evidence="19" type="ORF">T01_7327</name>
</gene>
<evidence type="ECO:0000256" key="3">
    <source>
        <dbReference type="ARBA" id="ARBA00022630"/>
    </source>
</evidence>
<organism evidence="19 20">
    <name type="scientific">Trichinella spiralis</name>
    <name type="common">Trichina worm</name>
    <dbReference type="NCBI Taxonomy" id="6334"/>
    <lineage>
        <taxon>Eukaryota</taxon>
        <taxon>Metazoa</taxon>
        <taxon>Ecdysozoa</taxon>
        <taxon>Nematoda</taxon>
        <taxon>Enoplea</taxon>
        <taxon>Dorylaimia</taxon>
        <taxon>Trichinellida</taxon>
        <taxon>Trichinellidae</taxon>
        <taxon>Trichinella</taxon>
    </lineage>
</organism>
<dbReference type="FunCoup" id="A0A0V1BD71">
    <property type="interactions" value="487"/>
</dbReference>
<evidence type="ECO:0000256" key="4">
    <source>
        <dbReference type="ARBA" id="ARBA00022719"/>
    </source>
</evidence>
<dbReference type="STRING" id="6334.A0A0V1BD71"/>